<dbReference type="InterPro" id="IPR057263">
    <property type="entry name" value="COR-B"/>
</dbReference>
<dbReference type="InterPro" id="IPR001680">
    <property type="entry name" value="WD40_rpt"/>
</dbReference>
<dbReference type="GO" id="GO:0005524">
    <property type="term" value="F:ATP binding"/>
    <property type="evidence" value="ECO:0007669"/>
    <property type="project" value="UniProtKB-UniRule"/>
</dbReference>
<comment type="catalytic activity">
    <reaction evidence="12">
        <text>L-seryl-[protein] + ATP = O-phospho-L-seryl-[protein] + ADP + H(+)</text>
        <dbReference type="Rhea" id="RHEA:17989"/>
        <dbReference type="Rhea" id="RHEA-COMP:9863"/>
        <dbReference type="Rhea" id="RHEA-COMP:11604"/>
        <dbReference type="ChEBI" id="CHEBI:15378"/>
        <dbReference type="ChEBI" id="CHEBI:29999"/>
        <dbReference type="ChEBI" id="CHEBI:30616"/>
        <dbReference type="ChEBI" id="CHEBI:83421"/>
        <dbReference type="ChEBI" id="CHEBI:456216"/>
        <dbReference type="EC" id="2.7.11.1"/>
    </reaction>
</comment>
<dbReference type="GO" id="GO:0005829">
    <property type="term" value="C:cytosol"/>
    <property type="evidence" value="ECO:0007669"/>
    <property type="project" value="UniProtKB-ARBA"/>
</dbReference>
<dbReference type="GO" id="GO:0031150">
    <property type="term" value="P:sorocarp stalk development"/>
    <property type="evidence" value="ECO:0007669"/>
    <property type="project" value="UniProtKB-ARBA"/>
</dbReference>
<feature type="binding site" evidence="14">
    <location>
        <position position="1013"/>
    </location>
    <ligand>
        <name>ATP</name>
        <dbReference type="ChEBI" id="CHEBI:30616"/>
    </ligand>
</feature>
<dbReference type="FunCoup" id="F0ZS49">
    <property type="interactions" value="50"/>
</dbReference>
<evidence type="ECO:0000313" key="19">
    <source>
        <dbReference type="Proteomes" id="UP000001064"/>
    </source>
</evidence>
<dbReference type="EC" id="2.7.11.1" evidence="2"/>
<dbReference type="FunFam" id="3.30.70.1390:FF:000005">
    <property type="entry name" value="Probable serine/threonine-protein kinase roco4"/>
    <property type="match status" value="1"/>
</dbReference>
<feature type="compositionally biased region" description="Polar residues" evidence="15">
    <location>
        <begin position="1265"/>
        <end position="1276"/>
    </location>
</feature>
<dbReference type="OrthoDB" id="15882at2759"/>
<organism evidence="18 19">
    <name type="scientific">Dictyostelium purpureum</name>
    <name type="common">Slime mold</name>
    <dbReference type="NCBI Taxonomy" id="5786"/>
    <lineage>
        <taxon>Eukaryota</taxon>
        <taxon>Amoebozoa</taxon>
        <taxon>Evosea</taxon>
        <taxon>Eumycetozoa</taxon>
        <taxon>Dictyostelia</taxon>
        <taxon>Dictyosteliales</taxon>
        <taxon>Dictyosteliaceae</taxon>
        <taxon>Dictyostelium</taxon>
    </lineage>
</organism>
<dbReference type="GO" id="GO:0004674">
    <property type="term" value="F:protein serine/threonine kinase activity"/>
    <property type="evidence" value="ECO:0007669"/>
    <property type="project" value="UniProtKB-KW"/>
</dbReference>
<dbReference type="InterPro" id="IPR003591">
    <property type="entry name" value="Leu-rich_rpt_typical-subtyp"/>
</dbReference>
<dbReference type="InParanoid" id="F0ZS49"/>
<evidence type="ECO:0000259" key="17">
    <source>
        <dbReference type="PROSITE" id="PS51424"/>
    </source>
</evidence>
<dbReference type="VEuPathDB" id="AmoebaDB:DICPUDRAFT_49056"/>
<feature type="region of interest" description="Disordered" evidence="15">
    <location>
        <begin position="59"/>
        <end position="83"/>
    </location>
</feature>
<dbReference type="RefSeq" id="XP_003290237.1">
    <property type="nucleotide sequence ID" value="XM_003290189.1"/>
</dbReference>
<dbReference type="InterPro" id="IPR032171">
    <property type="entry name" value="COR-A"/>
</dbReference>
<dbReference type="PANTHER" id="PTHR44329">
    <property type="entry name" value="SERINE/THREONINE-PROTEIN KINASE TNNI3K-RELATED"/>
    <property type="match status" value="1"/>
</dbReference>
<dbReference type="Proteomes" id="UP000001064">
    <property type="component" value="Unassembled WGS sequence"/>
</dbReference>
<dbReference type="SMART" id="SM00219">
    <property type="entry name" value="TyrKc"/>
    <property type="match status" value="1"/>
</dbReference>
<dbReference type="GO" id="GO:0004713">
    <property type="term" value="F:protein tyrosine kinase activity"/>
    <property type="evidence" value="ECO:0007669"/>
    <property type="project" value="InterPro"/>
</dbReference>
<feature type="compositionally biased region" description="Low complexity" evidence="15">
    <location>
        <begin position="784"/>
        <end position="798"/>
    </location>
</feature>
<keyword evidence="9 14" id="KW-0067">ATP-binding</keyword>
<feature type="compositionally biased region" description="Low complexity" evidence="15">
    <location>
        <begin position="1252"/>
        <end position="1264"/>
    </location>
</feature>
<dbReference type="SUPFAM" id="SSF52540">
    <property type="entry name" value="P-loop containing nucleoside triphosphate hydrolases"/>
    <property type="match status" value="1"/>
</dbReference>
<feature type="region of interest" description="Disordered" evidence="15">
    <location>
        <begin position="1252"/>
        <end position="1326"/>
    </location>
</feature>
<feature type="domain" description="Protein kinase" evidence="16">
    <location>
        <begin position="985"/>
        <end position="1248"/>
    </location>
</feature>
<feature type="region of interest" description="Disordered" evidence="15">
    <location>
        <begin position="783"/>
        <end position="803"/>
    </location>
</feature>
<dbReference type="SUPFAM" id="SSF56112">
    <property type="entry name" value="Protein kinase-like (PK-like)"/>
    <property type="match status" value="1"/>
</dbReference>
<dbReference type="STRING" id="5786.F0ZS49"/>
<dbReference type="EMBL" id="GL871151">
    <property type="protein sequence ID" value="EGC33244.1"/>
    <property type="molecule type" value="Genomic_DNA"/>
</dbReference>
<dbReference type="PROSITE" id="PS00107">
    <property type="entry name" value="PROTEIN_KINASE_ATP"/>
    <property type="match status" value="1"/>
</dbReference>
<dbReference type="InterPro" id="IPR001611">
    <property type="entry name" value="Leu-rich_rpt"/>
</dbReference>
<dbReference type="InterPro" id="IPR011009">
    <property type="entry name" value="Kinase-like_dom_sf"/>
</dbReference>
<feature type="compositionally biased region" description="Acidic residues" evidence="15">
    <location>
        <begin position="64"/>
        <end position="83"/>
    </location>
</feature>
<evidence type="ECO:0000256" key="1">
    <source>
        <dbReference type="ARBA" id="ARBA00008171"/>
    </source>
</evidence>
<evidence type="ECO:0000256" key="6">
    <source>
        <dbReference type="ARBA" id="ARBA00022737"/>
    </source>
</evidence>
<dbReference type="InterPro" id="IPR001245">
    <property type="entry name" value="Ser-Thr/Tyr_kinase_cat_dom"/>
</dbReference>
<evidence type="ECO:0000259" key="16">
    <source>
        <dbReference type="PROSITE" id="PS50011"/>
    </source>
</evidence>
<keyword evidence="13" id="KW-0853">WD repeat</keyword>
<keyword evidence="5" id="KW-0808">Transferase</keyword>
<name>F0ZS49_DICPU</name>
<dbReference type="Gene3D" id="3.40.50.300">
    <property type="entry name" value="P-loop containing nucleotide triphosphate hydrolases"/>
    <property type="match status" value="1"/>
</dbReference>
<dbReference type="Gene3D" id="2.130.10.10">
    <property type="entry name" value="YVTN repeat-like/Quinoprotein amine dehydrogenase"/>
    <property type="match status" value="2"/>
</dbReference>
<dbReference type="SMART" id="SM00369">
    <property type="entry name" value="LRR_TYP"/>
    <property type="match status" value="3"/>
</dbReference>
<dbReference type="InterPro" id="IPR020635">
    <property type="entry name" value="Tyr_kinase_cat_dom"/>
</dbReference>
<evidence type="ECO:0000256" key="3">
    <source>
        <dbReference type="ARBA" id="ARBA00022527"/>
    </source>
</evidence>
<dbReference type="GO" id="GO:0005737">
    <property type="term" value="C:cytoplasm"/>
    <property type="evidence" value="ECO:0000318"/>
    <property type="project" value="GO_Central"/>
</dbReference>
<evidence type="ECO:0000256" key="11">
    <source>
        <dbReference type="ARBA" id="ARBA00047899"/>
    </source>
</evidence>
<dbReference type="CDD" id="cd13999">
    <property type="entry name" value="STKc_MAP3K-like"/>
    <property type="match status" value="1"/>
</dbReference>
<keyword evidence="8" id="KW-0418">Kinase</keyword>
<evidence type="ECO:0000256" key="4">
    <source>
        <dbReference type="ARBA" id="ARBA00022614"/>
    </source>
</evidence>
<evidence type="ECO:0000256" key="5">
    <source>
        <dbReference type="ARBA" id="ARBA00022679"/>
    </source>
</evidence>
<keyword evidence="4" id="KW-0433">Leucine-rich repeat</keyword>
<keyword evidence="10" id="KW-0342">GTP-binding</keyword>
<feature type="compositionally biased region" description="Low complexity" evidence="15">
    <location>
        <begin position="1287"/>
        <end position="1326"/>
    </location>
</feature>
<dbReference type="InterPro" id="IPR020859">
    <property type="entry name" value="ROC"/>
</dbReference>
<dbReference type="Gene3D" id="3.30.200.20">
    <property type="entry name" value="Phosphorylase Kinase, domain 1"/>
    <property type="match status" value="1"/>
</dbReference>
<evidence type="ECO:0000256" key="2">
    <source>
        <dbReference type="ARBA" id="ARBA00012513"/>
    </source>
</evidence>
<dbReference type="InterPro" id="IPR027417">
    <property type="entry name" value="P-loop_NTPase"/>
</dbReference>
<dbReference type="Pfam" id="PF08477">
    <property type="entry name" value="Roc"/>
    <property type="match status" value="1"/>
</dbReference>
<evidence type="ECO:0000256" key="7">
    <source>
        <dbReference type="ARBA" id="ARBA00022741"/>
    </source>
</evidence>
<keyword evidence="19" id="KW-1185">Reference proteome</keyword>
<dbReference type="Pfam" id="PF07714">
    <property type="entry name" value="PK_Tyr_Ser-Thr"/>
    <property type="match status" value="1"/>
</dbReference>
<evidence type="ECO:0000256" key="10">
    <source>
        <dbReference type="ARBA" id="ARBA00023134"/>
    </source>
</evidence>
<sequence>MDQSQTQQIPVPTAPKQIGVDVNGAMKELVIQVMNSIDTTFTIISDSFRVVYLDPDDSGLSPLDDNEDEMGSDNEDTDDDEEQQEIQVQAECNLYTFDAKNKQSVEDLKRVVSTVQLQQQQQQQQNLDTPIIPSFIVVVNVGPGISYCEDFKKASGGLQFIEWTSNDNGREVLKVSCNLLSHHKKQIELTKACTTGDVNLLDEIILSGVSTEQLKEAHRAGHAIVFDSLLTHNSKALVVTGTMALLGAIVENGDRKGKRLSLAKSSLNHFPMSVTQMCSHLVELDLSDNRIEVLPADIQLLKSLRILILRGNLLEDIPLEICYLGDLKILELQDNPLSNFPNSVVQSGTKNLLLFCKNILERKKCETWNKVKLMFVGQEGVGKTSLCQALKGSKKKKAELQVSGDTVSTEGVKIQNIKGKKVDFSAWDFGGQQVFYPTHQFFLTSQALYLVVFKLTDPNFAERVNYWVRQVKSCSSGAVPAIFLVGTHTDVCTPEQLGEAESILKSNFLQYTRVKDNAINFVCCQTGKGIKELKRKLIHEAEKSHLIKKNIPGNYIILEHRLTNRGANPGRMTINGTLSAINLQKERYIDYEDYENECNLSHLQPEDVKGATEFLHNLGIILHFDTPTLRNLVVLDPQWLADVMSSLITFSHNWIKKGILNHSELVAVWGGKYDQSLWPLLLKLLEKFEVSYELPNVQKSLIPSLLPEEPEGEVLSIKDKEWLSLPQAIESGRCQIFGCDYNFNFMPLGFFARLLLRILLINGIEVRTYWRNGVLVEILSQDQNKGTNNSNSNTGNAADNEDSATVNTKTMLNSSIANSSSSNISPTTSPSKGSLDNSLVGFSSPLSSNAPRHQALITFIKKKSFESKDKDSYKLNIEVRSFNTSIDVDHSASLFFQQILFTIDTLLSSSYVGLEITRVIPCIHCIQKNPRVEPYYFEFASCISAIQDGKASLFCRNDPSIPVRVDYIAPDLCIKKVPIIEPSEVEYEKQIGKGGFGLVHKGRLKDGTVVAIKSLILEGGDEELIEKFQEFQREVFIMSSLNHPNVVKLFGLMHNPPRMVMEFVPCGDLYHRLLEKNHPIKWSVKLRIMIDIAKGIEYMQNQNPPIVHRDLRSPNIFLVSLNEDAPVCAKVADFGLSQQSVHSVSGLLGNFEWMAPEAIGAQEESYTEKADTYSFAMILYNIYTGNHPFDEYKHGKIKFINMIREENLRPTLPDDMPSRLRNVIEQCWSGDPKKRPAFSYVVKELEELGSSSSVNKSNVSVSSNTPNGASISSSASVEDLNQKDRSLTTTTTTPLPSSPSGSGLVNSINNNNYTTDSSTSSTNLLSTSNNSQNPINFIGNVLAHKKLEVLAGVEAGDSVWTKTQEGYLCFWSAKKGHLVNEFKCPHSNLTTGFTKVGKYIWEATNSSIIYIWDMGTMNIVQQINTPHKGSIVLYFVEFGDNCGVWSGGSEGTLCLWDMQTFEKKHSLSFEGPITSMSLSSQNLYIASGNQILICKTKSLQMNSSQSWKHTTGTISSIVALKDEVWSGGSDGRIYTWKMKNEFDIQKIQSFEAHKDKITSLVWLEDNVLSGSLDKSISLFKISDPKKPYTTSEHIKHGVTSIIKVQSHVVWTITTDTTTPILLWNIPQKWEKKTATGGIIQRKFKFLR</sequence>
<dbReference type="PROSITE" id="PS50082">
    <property type="entry name" value="WD_REPEATS_2"/>
    <property type="match status" value="1"/>
</dbReference>
<dbReference type="InterPro" id="IPR000719">
    <property type="entry name" value="Prot_kinase_dom"/>
</dbReference>
<dbReference type="Pfam" id="PF25497">
    <property type="entry name" value="COR-B"/>
    <property type="match status" value="1"/>
</dbReference>
<keyword evidence="3" id="KW-0723">Serine/threonine-protein kinase</keyword>
<evidence type="ECO:0000256" key="12">
    <source>
        <dbReference type="ARBA" id="ARBA00048679"/>
    </source>
</evidence>
<dbReference type="Gene3D" id="3.30.70.1390">
    <property type="entry name" value="ROC domain from the Parkinson's disease-associated leucine-rich repeat kinase 2"/>
    <property type="match status" value="1"/>
</dbReference>
<dbReference type="InterPro" id="IPR036322">
    <property type="entry name" value="WD40_repeat_dom_sf"/>
</dbReference>
<dbReference type="GO" id="GO:0007165">
    <property type="term" value="P:signal transduction"/>
    <property type="evidence" value="ECO:0000318"/>
    <property type="project" value="GO_Central"/>
</dbReference>
<feature type="domain" description="Roc" evidence="17">
    <location>
        <begin position="364"/>
        <end position="544"/>
    </location>
</feature>
<dbReference type="PROSITE" id="PS50011">
    <property type="entry name" value="PROTEIN_KINASE_DOM"/>
    <property type="match status" value="1"/>
</dbReference>
<gene>
    <name evidence="18" type="primary">roco4</name>
    <name evidence="18" type="ORF">DICPUDRAFT_49056</name>
</gene>
<evidence type="ECO:0000256" key="15">
    <source>
        <dbReference type="SAM" id="MobiDB-lite"/>
    </source>
</evidence>
<dbReference type="SMART" id="SM00320">
    <property type="entry name" value="WD40"/>
    <property type="match status" value="4"/>
</dbReference>
<dbReference type="Pfam" id="PF13855">
    <property type="entry name" value="LRR_8"/>
    <property type="match status" value="1"/>
</dbReference>
<dbReference type="GO" id="GO:0005525">
    <property type="term" value="F:GTP binding"/>
    <property type="evidence" value="ECO:0007669"/>
    <property type="project" value="UniProtKB-KW"/>
</dbReference>
<dbReference type="InterPro" id="IPR015943">
    <property type="entry name" value="WD40/YVTN_repeat-like_dom_sf"/>
</dbReference>
<dbReference type="InterPro" id="IPR051681">
    <property type="entry name" value="Ser/Thr_Kinases-Pseudokinases"/>
</dbReference>
<evidence type="ECO:0000313" key="18">
    <source>
        <dbReference type="EMBL" id="EGC33244.1"/>
    </source>
</evidence>
<dbReference type="Gene3D" id="3.80.10.10">
    <property type="entry name" value="Ribonuclease Inhibitor"/>
    <property type="match status" value="1"/>
</dbReference>
<dbReference type="FunFam" id="1.10.510.10:FF:001859">
    <property type="entry name" value="Probable serine/threonine-protein kinase roco4"/>
    <property type="match status" value="1"/>
</dbReference>
<evidence type="ECO:0000256" key="14">
    <source>
        <dbReference type="PROSITE-ProRule" id="PRU10141"/>
    </source>
</evidence>
<proteinExistence type="inferred from homology"/>
<dbReference type="SUPFAM" id="SSF52058">
    <property type="entry name" value="L domain-like"/>
    <property type="match status" value="1"/>
</dbReference>
<feature type="repeat" description="WD" evidence="13">
    <location>
        <begin position="1550"/>
        <end position="1589"/>
    </location>
</feature>
<dbReference type="OMA" id="KFQEFQR"/>
<evidence type="ECO:0000256" key="9">
    <source>
        <dbReference type="ARBA" id="ARBA00022840"/>
    </source>
</evidence>
<dbReference type="KEGG" id="dpp:DICPUDRAFT_49056"/>
<dbReference type="Gene3D" id="1.10.10.10">
    <property type="entry name" value="Winged helix-like DNA-binding domain superfamily/Winged helix DNA-binding domain"/>
    <property type="match status" value="1"/>
</dbReference>
<dbReference type="InterPro" id="IPR036388">
    <property type="entry name" value="WH-like_DNA-bd_sf"/>
</dbReference>
<comment type="catalytic activity">
    <reaction evidence="11">
        <text>L-threonyl-[protein] + ATP = O-phospho-L-threonyl-[protein] + ADP + H(+)</text>
        <dbReference type="Rhea" id="RHEA:46608"/>
        <dbReference type="Rhea" id="RHEA-COMP:11060"/>
        <dbReference type="Rhea" id="RHEA-COMP:11605"/>
        <dbReference type="ChEBI" id="CHEBI:15378"/>
        <dbReference type="ChEBI" id="CHEBI:30013"/>
        <dbReference type="ChEBI" id="CHEBI:30616"/>
        <dbReference type="ChEBI" id="CHEBI:61977"/>
        <dbReference type="ChEBI" id="CHEBI:456216"/>
        <dbReference type="EC" id="2.7.11.1"/>
    </reaction>
</comment>
<reference evidence="19" key="1">
    <citation type="journal article" date="2011" name="Genome Biol.">
        <title>Comparative genomics of the social amoebae Dictyostelium discoideum and Dictyostelium purpureum.</title>
        <authorList>
            <consortium name="US DOE Joint Genome Institute (JGI-PGF)"/>
            <person name="Sucgang R."/>
            <person name="Kuo A."/>
            <person name="Tian X."/>
            <person name="Salerno W."/>
            <person name="Parikh A."/>
            <person name="Feasley C.L."/>
            <person name="Dalin E."/>
            <person name="Tu H."/>
            <person name="Huang E."/>
            <person name="Barry K."/>
            <person name="Lindquist E."/>
            <person name="Shapiro H."/>
            <person name="Bruce D."/>
            <person name="Schmutz J."/>
            <person name="Salamov A."/>
            <person name="Fey P."/>
            <person name="Gaudet P."/>
            <person name="Anjard C."/>
            <person name="Babu M.M."/>
            <person name="Basu S."/>
            <person name="Bushmanova Y."/>
            <person name="van der Wel H."/>
            <person name="Katoh-Kurasawa M."/>
            <person name="Dinh C."/>
            <person name="Coutinho P.M."/>
            <person name="Saito T."/>
            <person name="Elias M."/>
            <person name="Schaap P."/>
            <person name="Kay R.R."/>
            <person name="Henrissat B."/>
            <person name="Eichinger L."/>
            <person name="Rivero F."/>
            <person name="Putnam N.H."/>
            <person name="West C.M."/>
            <person name="Loomis W.F."/>
            <person name="Chisholm R.L."/>
            <person name="Shaulsky G."/>
            <person name="Strassmann J.E."/>
            <person name="Queller D.C."/>
            <person name="Kuspa A."/>
            <person name="Grigoriev I.V."/>
        </authorList>
    </citation>
    <scope>NUCLEOTIDE SEQUENCE [LARGE SCALE GENOMIC DNA]</scope>
    <source>
        <strain evidence="19">QSDP1</strain>
    </source>
</reference>
<dbReference type="GeneID" id="10504600"/>
<dbReference type="eggNOG" id="KOG0192">
    <property type="taxonomic scope" value="Eukaryota"/>
</dbReference>
<dbReference type="InterPro" id="IPR017441">
    <property type="entry name" value="Protein_kinase_ATP_BS"/>
</dbReference>
<protein>
    <recommendedName>
        <fullName evidence="2">non-specific serine/threonine protein kinase</fullName>
        <ecNumber evidence="2">2.7.11.1</ecNumber>
    </recommendedName>
</protein>
<accession>F0ZS49</accession>
<keyword evidence="7 14" id="KW-0547">Nucleotide-binding</keyword>
<dbReference type="InterPro" id="IPR032675">
    <property type="entry name" value="LRR_dom_sf"/>
</dbReference>
<dbReference type="PROSITE" id="PS51450">
    <property type="entry name" value="LRR"/>
    <property type="match status" value="1"/>
</dbReference>
<evidence type="ECO:0000256" key="8">
    <source>
        <dbReference type="ARBA" id="ARBA00022777"/>
    </source>
</evidence>
<dbReference type="Pfam" id="PF16095">
    <property type="entry name" value="COR-A"/>
    <property type="match status" value="1"/>
</dbReference>
<dbReference type="FunFam" id="3.80.10.10:FF:002471">
    <property type="entry name" value="Probable serine/threonine-protein kinase roco4"/>
    <property type="match status" value="1"/>
</dbReference>
<dbReference type="SUPFAM" id="SSF50978">
    <property type="entry name" value="WD40 repeat-like"/>
    <property type="match status" value="1"/>
</dbReference>
<dbReference type="PROSITE" id="PS51424">
    <property type="entry name" value="ROC"/>
    <property type="match status" value="1"/>
</dbReference>
<dbReference type="GO" id="GO:0004672">
    <property type="term" value="F:protein kinase activity"/>
    <property type="evidence" value="ECO:0000318"/>
    <property type="project" value="GO_Central"/>
</dbReference>
<dbReference type="Gene3D" id="1.10.510.10">
    <property type="entry name" value="Transferase(Phosphotransferase) domain 1"/>
    <property type="match status" value="1"/>
</dbReference>
<comment type="similarity">
    <text evidence="1">Belongs to the protein kinase superfamily. TKL Ser/Thr protein kinase family. ROCO subfamily.</text>
</comment>
<evidence type="ECO:0000256" key="13">
    <source>
        <dbReference type="PROSITE-ProRule" id="PRU00221"/>
    </source>
</evidence>
<keyword evidence="6" id="KW-0677">Repeat</keyword>